<accession>A0A1E4TVC4</accession>
<dbReference type="PANTHER" id="PTHR14042:SF24">
    <property type="entry name" value="PROTEIN DOPEY-1 HOMOLOG"/>
    <property type="match status" value="1"/>
</dbReference>
<dbReference type="GO" id="GO:0005829">
    <property type="term" value="C:cytosol"/>
    <property type="evidence" value="ECO:0007669"/>
    <property type="project" value="GOC"/>
</dbReference>
<dbReference type="OrthoDB" id="297643at2759"/>
<keyword evidence="4" id="KW-0333">Golgi apparatus</keyword>
<evidence type="ECO:0000256" key="6">
    <source>
        <dbReference type="ARBA" id="ARBA00046326"/>
    </source>
</evidence>
<dbReference type="InterPro" id="IPR016024">
    <property type="entry name" value="ARM-type_fold"/>
</dbReference>
<feature type="domain" description="DOP1 N-terminal" evidence="7">
    <location>
        <begin position="25"/>
        <end position="335"/>
    </location>
</feature>
<feature type="domain" description="DOP1-like middle TPR" evidence="8">
    <location>
        <begin position="368"/>
        <end position="559"/>
    </location>
</feature>
<dbReference type="GO" id="GO:0015031">
    <property type="term" value="P:protein transport"/>
    <property type="evidence" value="ECO:0007669"/>
    <property type="project" value="UniProtKB-KW"/>
</dbReference>
<dbReference type="InterPro" id="IPR040314">
    <property type="entry name" value="DOP1"/>
</dbReference>
<dbReference type="InterPro" id="IPR056457">
    <property type="entry name" value="DOP1_C"/>
</dbReference>
<organism evidence="10 11">
    <name type="scientific">Pachysolen tannophilus NRRL Y-2460</name>
    <dbReference type="NCBI Taxonomy" id="669874"/>
    <lineage>
        <taxon>Eukaryota</taxon>
        <taxon>Fungi</taxon>
        <taxon>Dikarya</taxon>
        <taxon>Ascomycota</taxon>
        <taxon>Saccharomycotina</taxon>
        <taxon>Pichiomycetes</taxon>
        <taxon>Pachysolenaceae</taxon>
        <taxon>Pachysolen</taxon>
    </lineage>
</organism>
<dbReference type="Proteomes" id="UP000094236">
    <property type="component" value="Unassembled WGS sequence"/>
</dbReference>
<feature type="domain" description="DOP1-like C-terminal" evidence="9">
    <location>
        <begin position="1275"/>
        <end position="1743"/>
    </location>
</feature>
<dbReference type="InterPro" id="IPR007249">
    <property type="entry name" value="DOP1_N"/>
</dbReference>
<evidence type="ECO:0000259" key="8">
    <source>
        <dbReference type="Pfam" id="PF24597"/>
    </source>
</evidence>
<evidence type="ECO:0000256" key="4">
    <source>
        <dbReference type="ARBA" id="ARBA00023034"/>
    </source>
</evidence>
<dbReference type="Pfam" id="PF24597">
    <property type="entry name" value="TPR_DOP1_M"/>
    <property type="match status" value="1"/>
</dbReference>
<sequence>MPPSLSILTSSSKDNNGNGSIAFNSKEKKYIVNVEKSINNFDSVIEWADYISFLSKLVKSLQSNPNTENTKNFIPYADQLSKCLSNCLNKNLPSGVHKKTLEVYELVFNVLGLPQLAETVDIWLPGLLPLISFASMSVKPQIINLFGNFIVTLPSKTLRIILKPLLLSLLPSIDDETSETFIQCLSLIDSLKLNLNSDSHFWNVLFLCIITSPDRRLGGLIWCNKRLPHFNITSDETEKSKILELLPEDESKACIATETGLLVRAISKGLRDENLFVQRGFFDVLVTRLELKSDVLQKLINEHDKENLIMSALSTVLRKDMSLNRRLWNWLLGPDPEAAVSPHKSRSSIDDTHSVNSATSTKLTRSEYFSMYGLNPLIKGLLKLINASSNCFPPAQQRIESYKIALAMMDKWEISQLIIPKVLTPILKSCYNHSKNNEADEENVLKFANSFFDNVDCLNIWSNFLEILLQDGDDSGENFKLCLFILRNFNVEEEDMIVNHLPLILISLLCIPKKNDDWYTIIKVISSLIPQRAYSPIDAADKNFVKSLKNPLQIIKNYYLEDETDANDESESNEDIKPFKSTDIGLIMVSLCSQLIAESISDIVKFKQTSNKMIYPLTDVLCDILDKIPQLDKQNELWRDDNLLEVFGNLNQKSEVTCIELAFSFGKIFDHLVKPLSSNESIFQKLKLLKNLLSLLWKLLLDFDLSNKYQIELIRIISNLEMSVDTSYIESCLSSFFIEVQSVQERLRIFNLLYTHTLPLTVALTPLNGNNESILSKWLQLILDGLNDENEKYFISNWVLNLLNSGMNANKLFKILISPILEMEFLCSSTLNVDKNDLCKFNYNLNNLINFIDIDRATICENLTNEVIVADSDLLIKIMKANNWKDTSYKIFMINILLKFINFQNSDSNDKEFQSSFKSSLSLITFLVDGNESNLPHIFENLINLATKHIRNNDLILISLIDTLNNIIQNDKKNKLAIFFKTDEDTNRNNSFLNLLIDLITFGSNSILLNYSMKLLTNSLKKFNDSIFNIALILTECITTKVLKIFNNFVTILTSQGEVKSKESVDVDQSISIMLNSLVQLTSFINNYLKTHELNFFNSDSNGLSNGYDSTEGAGESFFGTVIQGVFQVETPVDRNLEQNKKIDIILSFRNCIKCCYDIWLWSETNSKIINTDDYDHSKIDNNKSLLYNSTKFKYKSKKFLEFFHSVEPLNFIENLIEISVEREHNALNFKILHILDGSRPQLTLPHIVKLINNSKTNSSDTSISNLNGFNLVEFLFEYLNSLSDDLIEDLITIILNFLKDINSKIIVPSLLKVIVLVNFKLNQIESKLNNGNDFRKFKKELSDYYIKFLNTILSDKDIKQDDFVESLIYSVPKISILITDQDKLMTSFLNNVINNFLINYFKNNKKFNEMLNENQPLLDLLIVINNDQISDSCKSWRLMFNELLFNNNSFFSNIKIKQNMKIYNSIYRKLYKRDNTEKLQDLILKISTSSASSALINWNDYSEILNFKRNNLKKLNYLILVNDKNGYINLINPILTKVKEIFNKENNDDSEDLKIELYLLLRILLLRLSSNHLSHIISVVYFELQKFFKKLLNSLINGESTNSKLIVQACKLLDVALILKIEDFQLDEWLFINDNEDCVYFKKDDPSEELIGLIEKISRLDLKEDSSEKISDTLNHHIDLDDDDDKLLRSKVKDLKRNMISDNLNLKIKPLLTGVKDYQKFNNLRSCFYNYASIYNFENNYNNLNYVVDFEILEKDCFDDLFDV</sequence>
<evidence type="ECO:0000256" key="5">
    <source>
        <dbReference type="ARBA" id="ARBA00023136"/>
    </source>
</evidence>
<dbReference type="GO" id="GO:0006895">
    <property type="term" value="P:Golgi to endosome transport"/>
    <property type="evidence" value="ECO:0007669"/>
    <property type="project" value="InterPro"/>
</dbReference>
<keyword evidence="5" id="KW-0472">Membrane</keyword>
<keyword evidence="3" id="KW-0653">Protein transport</keyword>
<protein>
    <submittedName>
        <fullName evidence="10">Uncharacterized protein</fullName>
    </submittedName>
</protein>
<dbReference type="EMBL" id="KV454014">
    <property type="protein sequence ID" value="ODV95691.1"/>
    <property type="molecule type" value="Genomic_DNA"/>
</dbReference>
<dbReference type="SUPFAM" id="SSF48371">
    <property type="entry name" value="ARM repeat"/>
    <property type="match status" value="1"/>
</dbReference>
<dbReference type="GO" id="GO:0005768">
    <property type="term" value="C:endosome"/>
    <property type="evidence" value="ECO:0007669"/>
    <property type="project" value="TreeGrafter"/>
</dbReference>
<comment type="subcellular location">
    <subcellularLocation>
        <location evidence="1">Golgi apparatus membrane</location>
        <topology evidence="1">Peripheral membrane protein</topology>
    </subcellularLocation>
</comment>
<dbReference type="InterPro" id="IPR056458">
    <property type="entry name" value="TPR_DOP1_M"/>
</dbReference>
<evidence type="ECO:0000256" key="2">
    <source>
        <dbReference type="ARBA" id="ARBA00022448"/>
    </source>
</evidence>
<dbReference type="GO" id="GO:0005802">
    <property type="term" value="C:trans-Golgi network"/>
    <property type="evidence" value="ECO:0007669"/>
    <property type="project" value="TreeGrafter"/>
</dbReference>
<dbReference type="Pfam" id="PF24598">
    <property type="entry name" value="DOP1_C"/>
    <property type="match status" value="1"/>
</dbReference>
<reference evidence="11" key="1">
    <citation type="submission" date="2016-05" db="EMBL/GenBank/DDBJ databases">
        <title>Comparative genomics of biotechnologically important yeasts.</title>
        <authorList>
            <consortium name="DOE Joint Genome Institute"/>
            <person name="Riley R."/>
            <person name="Haridas S."/>
            <person name="Wolfe K.H."/>
            <person name="Lopes M.R."/>
            <person name="Hittinger C.T."/>
            <person name="Goker M."/>
            <person name="Salamov A."/>
            <person name="Wisecaver J."/>
            <person name="Long T.M."/>
            <person name="Aerts A.L."/>
            <person name="Barry K."/>
            <person name="Choi C."/>
            <person name="Clum A."/>
            <person name="Coughlan A.Y."/>
            <person name="Deshpande S."/>
            <person name="Douglass A.P."/>
            <person name="Hanson S.J."/>
            <person name="Klenk H.-P."/>
            <person name="Labutti K."/>
            <person name="Lapidus A."/>
            <person name="Lindquist E."/>
            <person name="Lipzen A."/>
            <person name="Meier-Kolthoff J.P."/>
            <person name="Ohm R.A."/>
            <person name="Otillar R.P."/>
            <person name="Pangilinan J."/>
            <person name="Peng Y."/>
            <person name="Rokas A."/>
            <person name="Rosa C.A."/>
            <person name="Scheuner C."/>
            <person name="Sibirny A.A."/>
            <person name="Slot J.C."/>
            <person name="Stielow J.B."/>
            <person name="Sun H."/>
            <person name="Kurtzman C.P."/>
            <person name="Blackwell M."/>
            <person name="Grigoriev I.V."/>
            <person name="Jeffries T.W."/>
        </authorList>
    </citation>
    <scope>NUCLEOTIDE SEQUENCE [LARGE SCALE GENOMIC DNA]</scope>
    <source>
        <strain evidence="11">NRRL Y-2460</strain>
    </source>
</reference>
<comment type="similarity">
    <text evidence="6">Belongs to the DOP1 family.</text>
</comment>
<evidence type="ECO:0000259" key="7">
    <source>
        <dbReference type="Pfam" id="PF04118"/>
    </source>
</evidence>
<keyword evidence="11" id="KW-1185">Reference proteome</keyword>
<gene>
    <name evidence="10" type="ORF">PACTADRAFT_34243</name>
</gene>
<dbReference type="Pfam" id="PF04118">
    <property type="entry name" value="Dopey_N"/>
    <property type="match status" value="1"/>
</dbReference>
<evidence type="ECO:0000259" key="9">
    <source>
        <dbReference type="Pfam" id="PF24598"/>
    </source>
</evidence>
<evidence type="ECO:0000313" key="10">
    <source>
        <dbReference type="EMBL" id="ODV95691.1"/>
    </source>
</evidence>
<dbReference type="PANTHER" id="PTHR14042">
    <property type="entry name" value="DOPEY-RELATED"/>
    <property type="match status" value="1"/>
</dbReference>
<proteinExistence type="inferred from homology"/>
<evidence type="ECO:0000313" key="11">
    <source>
        <dbReference type="Proteomes" id="UP000094236"/>
    </source>
</evidence>
<evidence type="ECO:0000256" key="1">
    <source>
        <dbReference type="ARBA" id="ARBA00004395"/>
    </source>
</evidence>
<keyword evidence="2" id="KW-0813">Transport</keyword>
<name>A0A1E4TVC4_PACTA</name>
<dbReference type="GO" id="GO:0000139">
    <property type="term" value="C:Golgi membrane"/>
    <property type="evidence" value="ECO:0007669"/>
    <property type="project" value="UniProtKB-SubCell"/>
</dbReference>
<evidence type="ECO:0000256" key="3">
    <source>
        <dbReference type="ARBA" id="ARBA00022927"/>
    </source>
</evidence>
<dbReference type="STRING" id="669874.A0A1E4TVC4"/>